<sequence length="251" mass="27434">MPAQDGSSAQSSAVQMPSSVPGAGVAKDQKINLHHRHVNFLLGPPPVWDEAIEGGRAKMLMGSTQRRPIAPHQAQIARQPGSAVSEGNRLKPYGRHKVHANTSATKCIYAEEEGNSGGTPSEKNHWSKRNGVVADDGDVGAAKADGHAYAAEVEVEEGGDRRCSWNKLANRFFFKSGSFLRRCDQTTVFEISLARKRFGNDSRATKRDAQGLNNSVEMLNFQARNTPKYIYVGMVNYNFQSFGIMASARLL</sequence>
<protein>
    <submittedName>
        <fullName evidence="2">Uncharacterized protein</fullName>
    </submittedName>
</protein>
<feature type="region of interest" description="Disordered" evidence="1">
    <location>
        <begin position="1"/>
        <end position="24"/>
    </location>
</feature>
<organism evidence="2 3">
    <name type="scientific">Mycena metata</name>
    <dbReference type="NCBI Taxonomy" id="1033252"/>
    <lineage>
        <taxon>Eukaryota</taxon>
        <taxon>Fungi</taxon>
        <taxon>Dikarya</taxon>
        <taxon>Basidiomycota</taxon>
        <taxon>Agaricomycotina</taxon>
        <taxon>Agaricomycetes</taxon>
        <taxon>Agaricomycetidae</taxon>
        <taxon>Agaricales</taxon>
        <taxon>Marasmiineae</taxon>
        <taxon>Mycenaceae</taxon>
        <taxon>Mycena</taxon>
    </lineage>
</organism>
<proteinExistence type="predicted"/>
<name>A0AAD7NUH5_9AGAR</name>
<feature type="compositionally biased region" description="Polar residues" evidence="1">
    <location>
        <begin position="1"/>
        <end position="18"/>
    </location>
</feature>
<dbReference type="Proteomes" id="UP001215598">
    <property type="component" value="Unassembled WGS sequence"/>
</dbReference>
<evidence type="ECO:0000256" key="1">
    <source>
        <dbReference type="SAM" id="MobiDB-lite"/>
    </source>
</evidence>
<reference evidence="2" key="1">
    <citation type="submission" date="2023-03" db="EMBL/GenBank/DDBJ databases">
        <title>Massive genome expansion in bonnet fungi (Mycena s.s.) driven by repeated elements and novel gene families across ecological guilds.</title>
        <authorList>
            <consortium name="Lawrence Berkeley National Laboratory"/>
            <person name="Harder C.B."/>
            <person name="Miyauchi S."/>
            <person name="Viragh M."/>
            <person name="Kuo A."/>
            <person name="Thoen E."/>
            <person name="Andreopoulos B."/>
            <person name="Lu D."/>
            <person name="Skrede I."/>
            <person name="Drula E."/>
            <person name="Henrissat B."/>
            <person name="Morin E."/>
            <person name="Kohler A."/>
            <person name="Barry K."/>
            <person name="LaButti K."/>
            <person name="Morin E."/>
            <person name="Salamov A."/>
            <person name="Lipzen A."/>
            <person name="Mereny Z."/>
            <person name="Hegedus B."/>
            <person name="Baldrian P."/>
            <person name="Stursova M."/>
            <person name="Weitz H."/>
            <person name="Taylor A."/>
            <person name="Grigoriev I.V."/>
            <person name="Nagy L.G."/>
            <person name="Martin F."/>
            <person name="Kauserud H."/>
        </authorList>
    </citation>
    <scope>NUCLEOTIDE SEQUENCE</scope>
    <source>
        <strain evidence="2">CBHHK182m</strain>
    </source>
</reference>
<accession>A0AAD7NUH5</accession>
<evidence type="ECO:0000313" key="3">
    <source>
        <dbReference type="Proteomes" id="UP001215598"/>
    </source>
</evidence>
<evidence type="ECO:0000313" key="2">
    <source>
        <dbReference type="EMBL" id="KAJ7775584.1"/>
    </source>
</evidence>
<comment type="caution">
    <text evidence="2">The sequence shown here is derived from an EMBL/GenBank/DDBJ whole genome shotgun (WGS) entry which is preliminary data.</text>
</comment>
<dbReference type="EMBL" id="JARKIB010000010">
    <property type="protein sequence ID" value="KAJ7775584.1"/>
    <property type="molecule type" value="Genomic_DNA"/>
</dbReference>
<gene>
    <name evidence="2" type="ORF">B0H16DRAFT_1757121</name>
</gene>
<dbReference type="AlphaFoldDB" id="A0AAD7NUH5"/>
<keyword evidence="3" id="KW-1185">Reference proteome</keyword>